<evidence type="ECO:0000313" key="3">
    <source>
        <dbReference type="Proteomes" id="UP000324222"/>
    </source>
</evidence>
<evidence type="ECO:0000313" key="2">
    <source>
        <dbReference type="EMBL" id="MPC84924.1"/>
    </source>
</evidence>
<name>A0A5B7IXM4_PORTR</name>
<feature type="region of interest" description="Disordered" evidence="1">
    <location>
        <begin position="1"/>
        <end position="24"/>
    </location>
</feature>
<protein>
    <submittedName>
        <fullName evidence="2">Uncharacterized protein</fullName>
    </submittedName>
</protein>
<organism evidence="2 3">
    <name type="scientific">Portunus trituberculatus</name>
    <name type="common">Swimming crab</name>
    <name type="synonym">Neptunus trituberculatus</name>
    <dbReference type="NCBI Taxonomy" id="210409"/>
    <lineage>
        <taxon>Eukaryota</taxon>
        <taxon>Metazoa</taxon>
        <taxon>Ecdysozoa</taxon>
        <taxon>Arthropoda</taxon>
        <taxon>Crustacea</taxon>
        <taxon>Multicrustacea</taxon>
        <taxon>Malacostraca</taxon>
        <taxon>Eumalacostraca</taxon>
        <taxon>Eucarida</taxon>
        <taxon>Decapoda</taxon>
        <taxon>Pleocyemata</taxon>
        <taxon>Brachyura</taxon>
        <taxon>Eubrachyura</taxon>
        <taxon>Portunoidea</taxon>
        <taxon>Portunidae</taxon>
        <taxon>Portuninae</taxon>
        <taxon>Portunus</taxon>
    </lineage>
</organism>
<reference evidence="2 3" key="1">
    <citation type="submission" date="2019-05" db="EMBL/GenBank/DDBJ databases">
        <title>Another draft genome of Portunus trituberculatus and its Hox gene families provides insights of decapod evolution.</title>
        <authorList>
            <person name="Jeong J.-H."/>
            <person name="Song I."/>
            <person name="Kim S."/>
            <person name="Choi T."/>
            <person name="Kim D."/>
            <person name="Ryu S."/>
            <person name="Kim W."/>
        </authorList>
    </citation>
    <scope>NUCLEOTIDE SEQUENCE [LARGE SCALE GENOMIC DNA]</scope>
    <source>
        <tissue evidence="2">Muscle</tissue>
    </source>
</reference>
<comment type="caution">
    <text evidence="2">The sequence shown here is derived from an EMBL/GenBank/DDBJ whole genome shotgun (WGS) entry which is preliminary data.</text>
</comment>
<dbReference type="EMBL" id="VSRR010066807">
    <property type="protein sequence ID" value="MPC84924.1"/>
    <property type="molecule type" value="Genomic_DNA"/>
</dbReference>
<evidence type="ECO:0000256" key="1">
    <source>
        <dbReference type="SAM" id="MobiDB-lite"/>
    </source>
</evidence>
<accession>A0A5B7IXM4</accession>
<dbReference type="Proteomes" id="UP000324222">
    <property type="component" value="Unassembled WGS sequence"/>
</dbReference>
<sequence>MDHEAETKKNNSNTNNYNEKMRKYPFFHTSRRVICGKKISHEAKTKRNKIMSNTYNEKMRK</sequence>
<gene>
    <name evidence="2" type="ORF">E2C01_079677</name>
</gene>
<dbReference type="AlphaFoldDB" id="A0A5B7IXM4"/>
<proteinExistence type="predicted"/>
<keyword evidence="3" id="KW-1185">Reference proteome</keyword>